<proteinExistence type="inferred from homology"/>
<feature type="region of interest" description="Disordered" evidence="2">
    <location>
        <begin position="425"/>
        <end position="484"/>
    </location>
</feature>
<evidence type="ECO:0000313" key="4">
    <source>
        <dbReference type="Proteomes" id="UP001176521"/>
    </source>
</evidence>
<accession>A0AAN6JNA7</accession>
<evidence type="ECO:0000313" key="3">
    <source>
        <dbReference type="EMBL" id="KAK0537614.1"/>
    </source>
</evidence>
<feature type="compositionally biased region" description="Basic residues" evidence="2">
    <location>
        <begin position="427"/>
        <end position="436"/>
    </location>
</feature>
<feature type="compositionally biased region" description="Polar residues" evidence="2">
    <location>
        <begin position="1119"/>
        <end position="1131"/>
    </location>
</feature>
<feature type="region of interest" description="Disordered" evidence="2">
    <location>
        <begin position="774"/>
        <end position="856"/>
    </location>
</feature>
<dbReference type="PANTHER" id="PTHR22603:SF93">
    <property type="entry name" value="RE24176P"/>
    <property type="match status" value="1"/>
</dbReference>
<feature type="compositionally biased region" description="Polar residues" evidence="2">
    <location>
        <begin position="1032"/>
        <end position="1072"/>
    </location>
</feature>
<feature type="region of interest" description="Disordered" evidence="2">
    <location>
        <begin position="581"/>
        <end position="604"/>
    </location>
</feature>
<evidence type="ECO:0000256" key="2">
    <source>
        <dbReference type="SAM" id="MobiDB-lite"/>
    </source>
</evidence>
<evidence type="ECO:0000256" key="1">
    <source>
        <dbReference type="ARBA" id="ARBA00038211"/>
    </source>
</evidence>
<feature type="compositionally biased region" description="Low complexity" evidence="2">
    <location>
        <begin position="16"/>
        <end position="49"/>
    </location>
</feature>
<feature type="region of interest" description="Disordered" evidence="2">
    <location>
        <begin position="65"/>
        <end position="188"/>
    </location>
</feature>
<dbReference type="GO" id="GO:0004305">
    <property type="term" value="F:ethanolamine kinase activity"/>
    <property type="evidence" value="ECO:0007669"/>
    <property type="project" value="TreeGrafter"/>
</dbReference>
<reference evidence="3" key="1">
    <citation type="journal article" date="2023" name="PhytoFront">
        <title>Draft Genome Resources of Seven Strains of Tilletia horrida, Causal Agent of Kernel Smut of Rice.</title>
        <authorList>
            <person name="Khanal S."/>
            <person name="Antony Babu S."/>
            <person name="Zhou X.G."/>
        </authorList>
    </citation>
    <scope>NUCLEOTIDE SEQUENCE</scope>
    <source>
        <strain evidence="3">TX3</strain>
    </source>
</reference>
<dbReference type="Gene3D" id="3.90.1200.10">
    <property type="match status" value="2"/>
</dbReference>
<feature type="region of interest" description="Disordered" evidence="2">
    <location>
        <begin position="1116"/>
        <end position="1139"/>
    </location>
</feature>
<dbReference type="GO" id="GO:0004103">
    <property type="term" value="F:choline kinase activity"/>
    <property type="evidence" value="ECO:0007669"/>
    <property type="project" value="TreeGrafter"/>
</dbReference>
<organism evidence="3 4">
    <name type="scientific">Tilletia horrida</name>
    <dbReference type="NCBI Taxonomy" id="155126"/>
    <lineage>
        <taxon>Eukaryota</taxon>
        <taxon>Fungi</taxon>
        <taxon>Dikarya</taxon>
        <taxon>Basidiomycota</taxon>
        <taxon>Ustilaginomycotina</taxon>
        <taxon>Exobasidiomycetes</taxon>
        <taxon>Tilletiales</taxon>
        <taxon>Tilletiaceae</taxon>
        <taxon>Tilletia</taxon>
    </lineage>
</organism>
<comment type="similarity">
    <text evidence="1">Belongs to the choline/ethanolamine kinase family.</text>
</comment>
<feature type="region of interest" description="Disordered" evidence="2">
    <location>
        <begin position="934"/>
        <end position="965"/>
    </location>
</feature>
<dbReference type="InterPro" id="IPR011009">
    <property type="entry name" value="Kinase-like_dom_sf"/>
</dbReference>
<comment type="caution">
    <text evidence="3">The sequence shown here is derived from an EMBL/GenBank/DDBJ whole genome shotgun (WGS) entry which is preliminary data.</text>
</comment>
<name>A0AAN6JNA7_9BASI</name>
<dbReference type="EMBL" id="JAPDMQ010000057">
    <property type="protein sequence ID" value="KAK0537614.1"/>
    <property type="molecule type" value="Genomic_DNA"/>
</dbReference>
<feature type="region of interest" description="Disordered" evidence="2">
    <location>
        <begin position="992"/>
        <end position="1091"/>
    </location>
</feature>
<dbReference type="Gene3D" id="3.30.200.20">
    <property type="entry name" value="Phosphorylase Kinase, domain 1"/>
    <property type="match status" value="1"/>
</dbReference>
<dbReference type="Pfam" id="PF01633">
    <property type="entry name" value="Choline_kinase"/>
    <property type="match status" value="2"/>
</dbReference>
<sequence length="1255" mass="132344">MDRAAHAHARPPLQPTGATTTSSSSGISSSTHSSTDPTSTASSSSSSSSSGGGYTFGLGNAYFTRGSISSNTTAPSPALSASASSYDGSAYDSEFDSDLNALSLDDLDPDAPQHPSQQLFGSPLQRPHRSRSGHASGAGVGGTSSARRRSSSRDSVDTSMPSGVETEEEAQSEAESAAFDAEDEDEADMHAEGVPAAWGFKLDARTWETMPFQAAVLELLSKRLALAGWAQKDVHPSFQPLQAECVHLKRISGAMSNAVFFVSYRTQNAASSPAAAPGQADESPSPPPTILLRVYGTGTEVLLSRRAELLILHTLSSLYSIGPHILGTFANGRVEEYFDCVPIGKEGLRALGDRGGTLITSATKEADLTASLHGKEGTAQWVARRMRELHEVPLDVMKTVLERGDLHAPGPKGFGRGIENHIMASSHRPRRHRPSHHPGSSSHRPSVAAAAPDRTPPGAAQGALGLPFVDPKDKRSGGPGEPVDTSIAAIAAEAAREQAIASHKDGEGTADYLNIPSRPLLTTLGSGSDSSYGYVQGRNNSVASFDSLATSYNSHTSSWSGSDAAVNSLYPSGGPTSPWPFVAPPDSNANPASQTSYGSSVDGAASQQQQFMGFTSPKSPFLFANKSIPPTPNGVARSVTGLEALQQHQRSPYPGVWRRMKRWSREAGKVIGLVDAFCSTPEGRAAAERALGHPLQDLATRASGWTSRDIGTTKGNLGNALRAIAAIDLASFVLQLDSYKDYVRRVERREGQSKRVFAHNDSQYGNLLIKKSAQLPAPAEKSRGPAKSSADKTSSKKTGSVPSGSGGRPSLDGTEHGGREVARGMPRERSGSIAFSPALGPSHPQSRSSSRSRREAPHQALVVIDFEYAAPNPRGFDIANHFQEWRTDYHHPTLSWSLTHHGPYPNESERRRWLRAYVEQGRFLRLRVGASKLPVPEAPASSGRNLVKSPRPMQQPTPTSELDELEALPPPAVPVTAGAGAGVAEPLPSQEVQRAALEQSSGLRPGLSRAPSSQNGSSGGAVRGGDSLTPPAKNSTPSPSTPQSKATQTQTTPSLASWRPSASQTQSPNDTAVRSGGEGGGLRRPAVGAGRTIKVTNSPALKALYSPTLSPFLGPSGMTAMTPTGEGQNPLGSAGAGSGSFSAASEASAALAKLEMSIEKEVDRIEREVWLWGPACHAVWSLWGIVFAKEEIEQLLKDALNPDAGSQTVKASETKTQAEGEGGDVDTFDYLRYALGRIELFREETASMSIQPSAQ</sequence>
<feature type="compositionally biased region" description="Polar residues" evidence="2">
    <location>
        <begin position="587"/>
        <end position="604"/>
    </location>
</feature>
<dbReference type="GO" id="GO:0006646">
    <property type="term" value="P:phosphatidylethanolamine biosynthetic process"/>
    <property type="evidence" value="ECO:0007669"/>
    <property type="project" value="TreeGrafter"/>
</dbReference>
<feature type="compositionally biased region" description="Low complexity" evidence="2">
    <location>
        <begin position="69"/>
        <end position="104"/>
    </location>
</feature>
<gene>
    <name evidence="3" type="ORF">OC842_001579</name>
</gene>
<dbReference type="Proteomes" id="UP001176521">
    <property type="component" value="Unassembled WGS sequence"/>
</dbReference>
<evidence type="ECO:0008006" key="5">
    <source>
        <dbReference type="Google" id="ProtNLM"/>
    </source>
</evidence>
<dbReference type="GO" id="GO:0005737">
    <property type="term" value="C:cytoplasm"/>
    <property type="evidence" value="ECO:0007669"/>
    <property type="project" value="TreeGrafter"/>
</dbReference>
<dbReference type="AlphaFoldDB" id="A0AAN6JNA7"/>
<protein>
    <recommendedName>
        <fullName evidence="5">Choline kinase N-terminal domain-containing protein</fullName>
    </recommendedName>
</protein>
<feature type="compositionally biased region" description="Basic and acidic residues" evidence="2">
    <location>
        <begin position="813"/>
        <end position="830"/>
    </location>
</feature>
<dbReference type="PANTHER" id="PTHR22603">
    <property type="entry name" value="CHOLINE/ETHANOALAMINE KINASE"/>
    <property type="match status" value="1"/>
</dbReference>
<keyword evidence="4" id="KW-1185">Reference proteome</keyword>
<feature type="region of interest" description="Disordered" evidence="2">
    <location>
        <begin position="1"/>
        <end position="51"/>
    </location>
</feature>
<dbReference type="SUPFAM" id="SSF56112">
    <property type="entry name" value="Protein kinase-like (PK-like)"/>
    <property type="match status" value="2"/>
</dbReference>
<feature type="compositionally biased region" description="Low complexity" evidence="2">
    <location>
        <begin position="437"/>
        <end position="446"/>
    </location>
</feature>